<dbReference type="Gene3D" id="3.30.590.20">
    <property type="match status" value="1"/>
</dbReference>
<dbReference type="AlphaFoldDB" id="A0A2V5L090"/>
<evidence type="ECO:0000256" key="1">
    <source>
        <dbReference type="ARBA" id="ARBA00048819"/>
    </source>
</evidence>
<gene>
    <name evidence="2" type="ORF">CVV68_21970</name>
</gene>
<dbReference type="InterPro" id="IPR014746">
    <property type="entry name" value="Gln_synth/guanido_kin_cat_dom"/>
</dbReference>
<evidence type="ECO:0000313" key="3">
    <source>
        <dbReference type="Proteomes" id="UP000247832"/>
    </source>
</evidence>
<dbReference type="PANTHER" id="PTHR36510:SF1">
    <property type="entry name" value="GLUTAMATE--CYSTEINE LIGASE 2-RELATED"/>
    <property type="match status" value="1"/>
</dbReference>
<dbReference type="Pfam" id="PF04107">
    <property type="entry name" value="GCS2"/>
    <property type="match status" value="1"/>
</dbReference>
<dbReference type="OrthoDB" id="9769628at2"/>
<dbReference type="SUPFAM" id="SSF55931">
    <property type="entry name" value="Glutamine synthetase/guanido kinase"/>
    <property type="match status" value="1"/>
</dbReference>
<dbReference type="PANTHER" id="PTHR36510">
    <property type="entry name" value="GLUTAMATE--CYSTEINE LIGASE 2-RELATED"/>
    <property type="match status" value="1"/>
</dbReference>
<keyword evidence="3" id="KW-1185">Reference proteome</keyword>
<sequence length="167" mass="17894">MLSFGIEEEFVFLDASRLRPVNIATGCRDRLAVRGFGAGVVHQEFFQSQLEFASPVYTEISAAAGGLLDFRRALAAVARERGVVAAGVGTPYDVGAMPALTPGERYEEVAGNVRALTNDHQINGLHVHVGVPDRAAGVAALNGVRRWLPILLALSTNSPFWALHGSW</sequence>
<dbReference type="GO" id="GO:0004357">
    <property type="term" value="F:glutamate-cysteine ligase activity"/>
    <property type="evidence" value="ECO:0007669"/>
    <property type="project" value="UniProtKB-EC"/>
</dbReference>
<dbReference type="GO" id="GO:0042398">
    <property type="term" value="P:modified amino acid biosynthetic process"/>
    <property type="evidence" value="ECO:0007669"/>
    <property type="project" value="InterPro"/>
</dbReference>
<accession>A0A2V5L090</accession>
<dbReference type="Proteomes" id="UP000247832">
    <property type="component" value="Unassembled WGS sequence"/>
</dbReference>
<protein>
    <recommendedName>
        <fullName evidence="4">Carboxylate--amine ligase</fullName>
    </recommendedName>
</protein>
<comment type="caution">
    <text evidence="2">The sequence shown here is derived from an EMBL/GenBank/DDBJ whole genome shotgun (WGS) entry which is preliminary data.</text>
</comment>
<dbReference type="RefSeq" id="WP_110503123.1">
    <property type="nucleotide sequence ID" value="NZ_QJVD01000051.1"/>
</dbReference>
<name>A0A2V5L090_9MICC</name>
<dbReference type="InterPro" id="IPR050141">
    <property type="entry name" value="GCL_type2/YbdK_subfam"/>
</dbReference>
<evidence type="ECO:0000313" key="2">
    <source>
        <dbReference type="EMBL" id="PYI64455.1"/>
    </source>
</evidence>
<organism evidence="2 3">
    <name type="scientific">Arthrobacter livingstonensis</name>
    <dbReference type="NCBI Taxonomy" id="670078"/>
    <lineage>
        <taxon>Bacteria</taxon>
        <taxon>Bacillati</taxon>
        <taxon>Actinomycetota</taxon>
        <taxon>Actinomycetes</taxon>
        <taxon>Micrococcales</taxon>
        <taxon>Micrococcaceae</taxon>
        <taxon>Arthrobacter</taxon>
    </lineage>
</organism>
<proteinExistence type="predicted"/>
<comment type="catalytic activity">
    <reaction evidence="1">
        <text>L-cysteine + L-glutamate + ATP = gamma-L-glutamyl-L-cysteine + ADP + phosphate + H(+)</text>
        <dbReference type="Rhea" id="RHEA:13285"/>
        <dbReference type="ChEBI" id="CHEBI:15378"/>
        <dbReference type="ChEBI" id="CHEBI:29985"/>
        <dbReference type="ChEBI" id="CHEBI:30616"/>
        <dbReference type="ChEBI" id="CHEBI:35235"/>
        <dbReference type="ChEBI" id="CHEBI:43474"/>
        <dbReference type="ChEBI" id="CHEBI:58173"/>
        <dbReference type="ChEBI" id="CHEBI:456216"/>
        <dbReference type="EC" id="6.3.2.2"/>
    </reaction>
</comment>
<reference evidence="2 3" key="1">
    <citation type="submission" date="2018-05" db="EMBL/GenBank/DDBJ databases">
        <title>Genetic diversity of glacier-inhabiting Cryobacterium bacteria in China and description of Cryobacterium mengkeensis sp. nov. and Arthrobacter glacialis sp. nov.</title>
        <authorList>
            <person name="Liu Q."/>
            <person name="Xin Y.-H."/>
        </authorList>
    </citation>
    <scope>NUCLEOTIDE SEQUENCE [LARGE SCALE GENOMIC DNA]</scope>
    <source>
        <strain evidence="2 3">LI2</strain>
    </source>
</reference>
<evidence type="ECO:0008006" key="4">
    <source>
        <dbReference type="Google" id="ProtNLM"/>
    </source>
</evidence>
<dbReference type="EMBL" id="QJVD01000051">
    <property type="protein sequence ID" value="PYI64455.1"/>
    <property type="molecule type" value="Genomic_DNA"/>
</dbReference>
<dbReference type="InterPro" id="IPR006336">
    <property type="entry name" value="GCS2"/>
</dbReference>